<evidence type="ECO:0000256" key="4">
    <source>
        <dbReference type="ARBA" id="ARBA00023180"/>
    </source>
</evidence>
<dbReference type="PANTHER" id="PTHR20961:SF5">
    <property type="entry name" value="GLYCOSYLTRANSFERASE-RELATED"/>
    <property type="match status" value="1"/>
</dbReference>
<evidence type="ECO:0000256" key="3">
    <source>
        <dbReference type="ARBA" id="ARBA00022679"/>
    </source>
</evidence>
<evidence type="ECO:0000256" key="1">
    <source>
        <dbReference type="ARBA" id="ARBA00004323"/>
    </source>
</evidence>
<dbReference type="InterPro" id="IPR007657">
    <property type="entry name" value="Glycosyltransferase_61"/>
</dbReference>
<name>A0A199UBT0_MANES</name>
<evidence type="ECO:0000313" key="7">
    <source>
        <dbReference type="EMBL" id="OAY21918.1"/>
    </source>
</evidence>
<keyword evidence="2" id="KW-0328">Glycosyltransferase</keyword>
<reference evidence="7" key="1">
    <citation type="submission" date="2016-02" db="EMBL/GenBank/DDBJ databases">
        <title>WGS assembly of Manihot esculenta.</title>
        <authorList>
            <person name="Bredeson J.V."/>
            <person name="Prochnik S.E."/>
            <person name="Lyons J.B."/>
            <person name="Schmutz J."/>
            <person name="Grimwood J."/>
            <person name="Vrebalov J."/>
            <person name="Bart R.S."/>
            <person name="Amuge T."/>
            <person name="Ferguson M.E."/>
            <person name="Green R."/>
            <person name="Putnam N."/>
            <person name="Stites J."/>
            <person name="Rounsley S."/>
            <person name="Rokhsar D.S."/>
        </authorList>
    </citation>
    <scope>NUCLEOTIDE SEQUENCE [LARGE SCALE GENOMIC DNA]</scope>
    <source>
        <tissue evidence="7">Leaf</tissue>
    </source>
</reference>
<keyword evidence="4" id="KW-0325">Glycoprotein</keyword>
<dbReference type="Pfam" id="PF04577">
    <property type="entry name" value="Glyco_transf_61"/>
    <property type="match status" value="1"/>
</dbReference>
<dbReference type="InterPro" id="IPR049625">
    <property type="entry name" value="Glyco_transf_61_cat"/>
</dbReference>
<dbReference type="EMBL" id="KV450590">
    <property type="protein sequence ID" value="OAY21918.1"/>
    <property type="molecule type" value="Genomic_DNA"/>
</dbReference>
<keyword evidence="5" id="KW-1133">Transmembrane helix</keyword>
<feature type="transmembrane region" description="Helical" evidence="5">
    <location>
        <begin position="21"/>
        <end position="42"/>
    </location>
</feature>
<dbReference type="PANTHER" id="PTHR20961">
    <property type="entry name" value="GLYCOSYLTRANSFERASE"/>
    <property type="match status" value="1"/>
</dbReference>
<evidence type="ECO:0000256" key="2">
    <source>
        <dbReference type="ARBA" id="ARBA00022676"/>
    </source>
</evidence>
<feature type="domain" description="Glycosyltransferase 61 catalytic" evidence="6">
    <location>
        <begin position="281"/>
        <end position="438"/>
    </location>
</feature>
<accession>A0A199UBT0</accession>
<protein>
    <recommendedName>
        <fullName evidence="6">Glycosyltransferase 61 catalytic domain-containing protein</fullName>
    </recommendedName>
</protein>
<keyword evidence="5" id="KW-0812">Transmembrane</keyword>
<keyword evidence="5" id="KW-0472">Membrane</keyword>
<comment type="subcellular location">
    <subcellularLocation>
        <location evidence="1">Golgi apparatus membrane</location>
        <topology evidence="1">Single-pass type II membrane protein</topology>
    </subcellularLocation>
</comment>
<organism evidence="7">
    <name type="scientific">Manihot esculenta</name>
    <name type="common">Cassava</name>
    <name type="synonym">Jatropha manihot</name>
    <dbReference type="NCBI Taxonomy" id="3983"/>
    <lineage>
        <taxon>Eukaryota</taxon>
        <taxon>Viridiplantae</taxon>
        <taxon>Streptophyta</taxon>
        <taxon>Embryophyta</taxon>
        <taxon>Tracheophyta</taxon>
        <taxon>Spermatophyta</taxon>
        <taxon>Magnoliopsida</taxon>
        <taxon>eudicotyledons</taxon>
        <taxon>Gunneridae</taxon>
        <taxon>Pentapetalae</taxon>
        <taxon>rosids</taxon>
        <taxon>fabids</taxon>
        <taxon>Malpighiales</taxon>
        <taxon>Euphorbiaceae</taxon>
        <taxon>Crotonoideae</taxon>
        <taxon>Manihoteae</taxon>
        <taxon>Manihot</taxon>
    </lineage>
</organism>
<sequence length="532" mass="60377">MMYDTLLSRSFSKHEKKKLRYWGLITCLVIALSFCTVFKPYLGPLPVLNLRLSIGAGQKLQVVNDTSSSLQLISEDDEIFLAKNNTLMPNDTSSSQQVVKAEFTRKNDEQINDRSSSRGIIREIIMNNTVKLNNTNITQKIAGEIIAKNKTEPVTVCKMLERSDFCEIKGDIRIDVNSSTVFIVPSESYILEASANTSWSVKPYARKGDRSAMSMVREWKVKIVKNHQNTLKCTQVHNVPGVLFSLGGYSGNHFHSFTDIILPLYSTARPFNGDVQLLVTDRQPRWVSKFKTLLNALSRYEVIDIDNRGETTHCFSSITVGVKRQSRKELNLDSMEDFRQFLRSSYSLKKKTAIKINSGGEKKRPRLVIISRKRSRAFSNIGDIAQLAKSLGYRVVVFEPDANVSRSAQVMNSCDVLMGVHGAGLTNMVFLPVNAVLIQVVPFGGAEWVSKNYFQEPAKDMKIRYLEYKINLEESSLIEQYPADHVVLRNPLAIQKQGWEAFKSVYFDKQNVKLDLDRFKPILLRALEILHQ</sequence>
<dbReference type="AlphaFoldDB" id="A0A199UBT0"/>
<evidence type="ECO:0000256" key="5">
    <source>
        <dbReference type="SAM" id="Phobius"/>
    </source>
</evidence>
<dbReference type="GO" id="GO:0016763">
    <property type="term" value="F:pentosyltransferase activity"/>
    <property type="evidence" value="ECO:0007669"/>
    <property type="project" value="UniProtKB-ARBA"/>
</dbReference>
<gene>
    <name evidence="7" type="ORF">MANES_S045700</name>
</gene>
<proteinExistence type="predicted"/>
<keyword evidence="3" id="KW-0808">Transferase</keyword>
<dbReference type="GO" id="GO:0000139">
    <property type="term" value="C:Golgi membrane"/>
    <property type="evidence" value="ECO:0007669"/>
    <property type="project" value="UniProtKB-SubCell"/>
</dbReference>
<evidence type="ECO:0000259" key="6">
    <source>
        <dbReference type="Pfam" id="PF04577"/>
    </source>
</evidence>